<protein>
    <submittedName>
        <fullName evidence="4">2-oxoglutarate ferredoxin oxidoreductase subunit alpha</fullName>
    </submittedName>
</protein>
<evidence type="ECO:0000313" key="4">
    <source>
        <dbReference type="EMBL" id="OAT85825.1"/>
    </source>
</evidence>
<dbReference type="GO" id="GO:0016491">
    <property type="term" value="F:oxidoreductase activity"/>
    <property type="evidence" value="ECO:0007669"/>
    <property type="project" value="UniProtKB-KW"/>
</dbReference>
<reference evidence="4 5" key="1">
    <citation type="submission" date="2016-04" db="EMBL/GenBank/DDBJ databases">
        <authorList>
            <person name="Evans L.H."/>
            <person name="Alamgir A."/>
            <person name="Owens N."/>
            <person name="Weber N.D."/>
            <person name="Virtaneva K."/>
            <person name="Barbian K."/>
            <person name="Babar A."/>
            <person name="Rosenke K."/>
        </authorList>
    </citation>
    <scope>NUCLEOTIDE SEQUENCE [LARGE SCALE GENOMIC DNA]</scope>
    <source>
        <strain evidence="4 5">LMa1</strain>
    </source>
</reference>
<dbReference type="Pfam" id="PF17147">
    <property type="entry name" value="PFOR_II"/>
    <property type="match status" value="1"/>
</dbReference>
<feature type="domain" description="Pyruvate flavodoxin/ferredoxin oxidoreductase pyrimidine binding" evidence="2">
    <location>
        <begin position="18"/>
        <end position="249"/>
    </location>
</feature>
<dbReference type="STRING" id="1838280.A6M21_04915"/>
<dbReference type="InterPro" id="IPR029061">
    <property type="entry name" value="THDP-binding"/>
</dbReference>
<comment type="caution">
    <text evidence="4">The sequence shown here is derived from an EMBL/GenBank/DDBJ whole genome shotgun (WGS) entry which is preliminary data.</text>
</comment>
<keyword evidence="5" id="KW-1185">Reference proteome</keyword>
<feature type="domain" description="Pyruvate:ferredoxin oxidoreductase core" evidence="3">
    <location>
        <begin position="277"/>
        <end position="371"/>
    </location>
</feature>
<dbReference type="EMBL" id="LYVF01000047">
    <property type="protein sequence ID" value="OAT85825.1"/>
    <property type="molecule type" value="Genomic_DNA"/>
</dbReference>
<dbReference type="OrthoDB" id="9794954at2"/>
<dbReference type="RefSeq" id="WP_066666565.1">
    <property type="nucleotide sequence ID" value="NZ_LYVF01000047.1"/>
</dbReference>
<keyword evidence="1" id="KW-0560">Oxidoreductase</keyword>
<evidence type="ECO:0000256" key="1">
    <source>
        <dbReference type="ARBA" id="ARBA00023002"/>
    </source>
</evidence>
<gene>
    <name evidence="4" type="ORF">A6M21_04915</name>
</gene>
<dbReference type="InterPro" id="IPR052368">
    <property type="entry name" value="2-oxoacid_oxidoreductase"/>
</dbReference>
<dbReference type="SUPFAM" id="SSF52922">
    <property type="entry name" value="TK C-terminal domain-like"/>
    <property type="match status" value="1"/>
</dbReference>
<dbReference type="Gene3D" id="3.40.50.920">
    <property type="match status" value="1"/>
</dbReference>
<dbReference type="Gene3D" id="3.40.50.970">
    <property type="match status" value="1"/>
</dbReference>
<dbReference type="InterPro" id="IPR009014">
    <property type="entry name" value="Transketo_C/PFOR_II"/>
</dbReference>
<evidence type="ECO:0000259" key="3">
    <source>
        <dbReference type="Pfam" id="PF17147"/>
    </source>
</evidence>
<evidence type="ECO:0000259" key="2">
    <source>
        <dbReference type="Pfam" id="PF01855"/>
    </source>
</evidence>
<sequence>MTEYTQPRLMQGNEACVEGALAAGLNFFAGYPITPSTEIAESLAGRLPKAGGVFMQMEDEIASISAVIGASLTGAKAMTATSGPGFSLMQEGLGYGVMAEVPCVLVNVQRLGPSTGIATAPAQGDVMQSRWGTHGDHPVIVITPSSVAEVYTLTVQAFNLAERYRTPVILLMDEVVAHMRESVVLPEPGQLQIVNRPRPETPPGVYNPAEHAGRPVRPMACFGDGYRVHVTGLAHDATGFATSRPEVVNVEMTRLNEKIPATAGEIIPPEKICCDDADIVLTAFGGTARAAMRAMRLARRDGLKVGLLRPVVLWPVPERAIAGLAAAGKRFLVVEMNFGQYGREIERVAAGRAAVYGLYRVSGELITPAEILGRIREVA</sequence>
<dbReference type="InterPro" id="IPR002880">
    <property type="entry name" value="Pyrv_Fd/Flavodoxin_OxRdtase_N"/>
</dbReference>
<accession>A0A1B7LHR2</accession>
<dbReference type="Proteomes" id="UP000078532">
    <property type="component" value="Unassembled WGS sequence"/>
</dbReference>
<proteinExistence type="predicted"/>
<dbReference type="FunFam" id="3.40.50.970:FF:000022">
    <property type="entry name" value="2-oxoglutarate ferredoxin oxidoreductase alpha subunit"/>
    <property type="match status" value="1"/>
</dbReference>
<evidence type="ECO:0000313" key="5">
    <source>
        <dbReference type="Proteomes" id="UP000078532"/>
    </source>
</evidence>
<dbReference type="PANTHER" id="PTHR43088">
    <property type="entry name" value="SUBUNIT OF PYRUVATE:FLAVODOXIN OXIDOREDUCTASE-RELATED"/>
    <property type="match status" value="1"/>
</dbReference>
<name>A0A1B7LHR2_9FIRM</name>
<dbReference type="AlphaFoldDB" id="A0A1B7LHR2"/>
<dbReference type="NCBIfam" id="NF006412">
    <property type="entry name" value="PRK08659.1"/>
    <property type="match status" value="1"/>
</dbReference>
<organism evidence="4 5">
    <name type="scientific">Desulfotomaculum copahuensis</name>
    <dbReference type="NCBI Taxonomy" id="1838280"/>
    <lineage>
        <taxon>Bacteria</taxon>
        <taxon>Bacillati</taxon>
        <taxon>Bacillota</taxon>
        <taxon>Clostridia</taxon>
        <taxon>Eubacteriales</taxon>
        <taxon>Desulfotomaculaceae</taxon>
        <taxon>Desulfotomaculum</taxon>
    </lineage>
</organism>
<dbReference type="InterPro" id="IPR033412">
    <property type="entry name" value="PFOR_II"/>
</dbReference>
<dbReference type="PANTHER" id="PTHR43088:SF1">
    <property type="entry name" value="SUBUNIT OF PYRUVATE:FLAVODOXIN OXIDOREDUCTASE"/>
    <property type="match status" value="1"/>
</dbReference>
<dbReference type="Pfam" id="PF01855">
    <property type="entry name" value="POR_N"/>
    <property type="match status" value="1"/>
</dbReference>
<dbReference type="CDD" id="cd07034">
    <property type="entry name" value="TPP_PYR_PFOR_IOR-alpha_like"/>
    <property type="match status" value="1"/>
</dbReference>
<dbReference type="SUPFAM" id="SSF52518">
    <property type="entry name" value="Thiamin diphosphate-binding fold (THDP-binding)"/>
    <property type="match status" value="1"/>
</dbReference>